<evidence type="ECO:0000313" key="3">
    <source>
        <dbReference type="EMBL" id="KTC64577.1"/>
    </source>
</evidence>
<feature type="region of interest" description="Disordered" evidence="1">
    <location>
        <begin position="447"/>
        <end position="481"/>
    </location>
</feature>
<dbReference type="EMBL" id="LR134433">
    <property type="protein sequence ID" value="VEH85945.1"/>
    <property type="molecule type" value="Genomic_DNA"/>
</dbReference>
<gene>
    <name evidence="3" type="ORF">Lade_1871</name>
    <name evidence="4" type="ORF">NCTC12735_01590</name>
</gene>
<evidence type="ECO:0000256" key="1">
    <source>
        <dbReference type="SAM" id="MobiDB-lite"/>
    </source>
</evidence>
<sequence length="582" mass="66422">MTGLPSSSRSPQLTDKANDDLQPVLFLLRLPSLFRHRKTMPSLEPTQEEELKSIVFAFLTGRDIAEIKVRLTIQCHESHINCKELYQAISLPGPSDDTLLKLIIRSLNLSADSIQTQQILSQSKNLYELLKYFAYDGNHQVKYLLNLIENAKVAKDWSEVFLFGTLFTALSGILLYFNKEAVKANFDKFCQWLKIACPTILDWLSRTFAILRNFQLLGIINTSLRLLWNWYSTFSNPTNSTSHKVSLLFFKTITAGLTIAGYCVSFFAGGVMTFPAASLFVLSASIELFKSLFIKLKTQQMFNSLPEPTRDDPWEIWSQYIRLKNLYNRSSETFWIWGASAFLTTVVVAISNFFPPNLIITITSLVIIPLIAWTKNSLVNSINERYARELQSDLRRIPKEKRPSDFIEEKQKLLQQRRDLESEFGKLEESRVALETEQTRLEQEKLSLQQEREQFEQDKERQLREIKRKEEDAKRENDDARLALHMVSQTLTALTTGTPPSKALENIQKTPQSAHRPRNAHSTPPSFDYTPLQQFSLFNSPTQVGDSPDSEEIIRSGAVPPPSDSPMGLPNEPGQTTSISPQ</sequence>
<protein>
    <submittedName>
        <fullName evidence="3">Uncharacterized protein</fullName>
    </submittedName>
</protein>
<name>A0A0W0R0H1_9GAMM</name>
<dbReference type="AlphaFoldDB" id="A0A0W0R0H1"/>
<keyword evidence="2" id="KW-0472">Membrane</keyword>
<dbReference type="Proteomes" id="UP000054859">
    <property type="component" value="Unassembled WGS sequence"/>
</dbReference>
<accession>A0A0W0R0H1</accession>
<dbReference type="STRING" id="45056.Lade_1871"/>
<feature type="transmembrane region" description="Helical" evidence="2">
    <location>
        <begin position="274"/>
        <end position="293"/>
    </location>
</feature>
<evidence type="ECO:0000256" key="2">
    <source>
        <dbReference type="SAM" id="Phobius"/>
    </source>
</evidence>
<dbReference type="CDD" id="cd22265">
    <property type="entry name" value="UDM1_RNF168"/>
    <property type="match status" value="1"/>
</dbReference>
<dbReference type="Proteomes" id="UP000281170">
    <property type="component" value="Plasmid 24"/>
</dbReference>
<keyword evidence="5" id="KW-1185">Reference proteome</keyword>
<organism evidence="3 5">
    <name type="scientific">Legionella adelaidensis</name>
    <dbReference type="NCBI Taxonomy" id="45056"/>
    <lineage>
        <taxon>Bacteria</taxon>
        <taxon>Pseudomonadati</taxon>
        <taxon>Pseudomonadota</taxon>
        <taxon>Gammaproteobacteria</taxon>
        <taxon>Legionellales</taxon>
        <taxon>Legionellaceae</taxon>
        <taxon>Legionella</taxon>
    </lineage>
</organism>
<evidence type="ECO:0000313" key="4">
    <source>
        <dbReference type="EMBL" id="VEH85945.1"/>
    </source>
</evidence>
<keyword evidence="2" id="KW-0812">Transmembrane</keyword>
<feature type="compositionally biased region" description="Polar residues" evidence="1">
    <location>
        <begin position="520"/>
        <end position="545"/>
    </location>
</feature>
<keyword evidence="2" id="KW-1133">Transmembrane helix</keyword>
<feature type="transmembrane region" description="Helical" evidence="2">
    <location>
        <begin position="359"/>
        <end position="378"/>
    </location>
</feature>
<reference evidence="4 6" key="2">
    <citation type="submission" date="2018-12" db="EMBL/GenBank/DDBJ databases">
        <authorList>
            <consortium name="Pathogen Informatics"/>
        </authorList>
    </citation>
    <scope>NUCLEOTIDE SEQUENCE [LARGE SCALE GENOMIC DNA]</scope>
    <source>
        <strain evidence="4 6">NCTC12735</strain>
        <plasmid evidence="6">24</plasmid>
    </source>
</reference>
<reference evidence="3 5" key="1">
    <citation type="submission" date="2015-11" db="EMBL/GenBank/DDBJ databases">
        <title>Identification of large and diverse effector repertoires of 38 Legionella species.</title>
        <authorList>
            <person name="Burstein D."/>
            <person name="Amaro F."/>
            <person name="Zusman T."/>
            <person name="Lifshitz Z."/>
            <person name="Cohen O."/>
            <person name="Gilbert J.A."/>
            <person name="Pupko T."/>
            <person name="Shuman H.A."/>
            <person name="Segal G."/>
        </authorList>
    </citation>
    <scope>NUCLEOTIDE SEQUENCE [LARGE SCALE GENOMIC DNA]</scope>
    <source>
        <strain evidence="3 5">1762-AUS-E</strain>
    </source>
</reference>
<keyword evidence="4" id="KW-0614">Plasmid</keyword>
<geneLocation type="plasmid" evidence="4 6">
    <name>24</name>
</geneLocation>
<feature type="region of interest" description="Disordered" evidence="1">
    <location>
        <begin position="494"/>
        <end position="582"/>
    </location>
</feature>
<dbReference type="RefSeq" id="WP_058462939.1">
    <property type="nucleotide sequence ID" value="NZ_CAAAHS010000006.1"/>
</dbReference>
<dbReference type="EMBL" id="LNKA01000019">
    <property type="protein sequence ID" value="KTC64577.1"/>
    <property type="molecule type" value="Genomic_DNA"/>
</dbReference>
<dbReference type="PATRIC" id="fig|45056.6.peg.1933"/>
<evidence type="ECO:0000313" key="5">
    <source>
        <dbReference type="Proteomes" id="UP000054859"/>
    </source>
</evidence>
<feature type="transmembrane region" description="Helical" evidence="2">
    <location>
        <begin position="334"/>
        <end position="353"/>
    </location>
</feature>
<feature type="transmembrane region" description="Helical" evidence="2">
    <location>
        <begin position="160"/>
        <end position="177"/>
    </location>
</feature>
<evidence type="ECO:0000313" key="6">
    <source>
        <dbReference type="Proteomes" id="UP000281170"/>
    </source>
</evidence>
<proteinExistence type="predicted"/>
<feature type="transmembrane region" description="Helical" evidence="2">
    <location>
        <begin position="248"/>
        <end position="268"/>
    </location>
</feature>
<dbReference type="KEGG" id="ladl:NCTC12735_01590"/>
<feature type="compositionally biased region" description="Polar residues" evidence="1">
    <location>
        <begin position="573"/>
        <end position="582"/>
    </location>
</feature>